<dbReference type="PROSITE" id="PS00211">
    <property type="entry name" value="ABC_TRANSPORTER_1"/>
    <property type="match status" value="1"/>
</dbReference>
<evidence type="ECO:0000256" key="2">
    <source>
        <dbReference type="ARBA" id="ARBA00022692"/>
    </source>
</evidence>
<feature type="transmembrane region" description="Helical" evidence="7">
    <location>
        <begin position="48"/>
        <end position="68"/>
    </location>
</feature>
<evidence type="ECO:0000259" key="8">
    <source>
        <dbReference type="PROSITE" id="PS50893"/>
    </source>
</evidence>
<dbReference type="STRING" id="321267.SHM7688_00038"/>
<evidence type="ECO:0000256" key="5">
    <source>
        <dbReference type="ARBA" id="ARBA00022989"/>
    </source>
</evidence>
<comment type="subcellular location">
    <subcellularLocation>
        <location evidence="1">Cell membrane</location>
        <topology evidence="1">Multi-pass membrane protein</topology>
    </subcellularLocation>
</comment>
<dbReference type="RefSeq" id="WP_058238007.1">
    <property type="nucleotide sequence ID" value="NZ_CYPW01000001.1"/>
</dbReference>
<reference evidence="10 11" key="1">
    <citation type="submission" date="2015-09" db="EMBL/GenBank/DDBJ databases">
        <authorList>
            <consortium name="Swine Surveillance"/>
        </authorList>
    </citation>
    <scope>NUCLEOTIDE SEQUENCE [LARGE SCALE GENOMIC DNA]</scope>
    <source>
        <strain evidence="10 11">CECT 7688</strain>
    </source>
</reference>
<keyword evidence="3" id="KW-0547">Nucleotide-binding</keyword>
<dbReference type="Pfam" id="PF00005">
    <property type="entry name" value="ABC_tran"/>
    <property type="match status" value="1"/>
</dbReference>
<evidence type="ECO:0000256" key="7">
    <source>
        <dbReference type="SAM" id="Phobius"/>
    </source>
</evidence>
<feature type="transmembrane region" description="Helical" evidence="7">
    <location>
        <begin position="238"/>
        <end position="266"/>
    </location>
</feature>
<dbReference type="AlphaFoldDB" id="A0A0P1EJN4"/>
<feature type="transmembrane region" description="Helical" evidence="7">
    <location>
        <begin position="16"/>
        <end position="36"/>
    </location>
</feature>
<feature type="transmembrane region" description="Helical" evidence="7">
    <location>
        <begin position="137"/>
        <end position="155"/>
    </location>
</feature>
<dbReference type="OrthoDB" id="9806127at2"/>
<dbReference type="InterPro" id="IPR003593">
    <property type="entry name" value="AAA+_ATPase"/>
</dbReference>
<dbReference type="PROSITE" id="PS50929">
    <property type="entry name" value="ABC_TM1F"/>
    <property type="match status" value="1"/>
</dbReference>
<feature type="domain" description="ABC transporter" evidence="8">
    <location>
        <begin position="313"/>
        <end position="549"/>
    </location>
</feature>
<dbReference type="Proteomes" id="UP000054823">
    <property type="component" value="Unassembled WGS sequence"/>
</dbReference>
<dbReference type="PROSITE" id="PS50893">
    <property type="entry name" value="ABC_TRANSPORTER_2"/>
    <property type="match status" value="1"/>
</dbReference>
<dbReference type="SUPFAM" id="SSF52540">
    <property type="entry name" value="P-loop containing nucleoside triphosphate hydrolases"/>
    <property type="match status" value="1"/>
</dbReference>
<evidence type="ECO:0000256" key="3">
    <source>
        <dbReference type="ARBA" id="ARBA00022741"/>
    </source>
</evidence>
<dbReference type="GO" id="GO:0005886">
    <property type="term" value="C:plasma membrane"/>
    <property type="evidence" value="ECO:0007669"/>
    <property type="project" value="UniProtKB-SubCell"/>
</dbReference>
<sequence length="692" mass="73856">MEPVSALSPFAKMLPLLLGLSAISNLAVLINPIFMMQVLDRVLPTGNLHTLALLLLIAALALLLQAVVDGLRDSSFRAAAGFAERNLAPLILQTPLVDRVANLQELKKVVRFLRGPAAIAALSLPWLPLFLAVLWLIHPWFVALTSGLICLSAALRLTTRGMSKAPEAALAQARTAEDHATENAQQFSQSVGVPGVASNLRNQVVRTMQARSRLEDRLTPFTTQSAALSGFLRAMGQLLGLSLGAMLVVQDALSAGGMIAASLILIKTVTSFETVVTTWPDISAAKSAYMHLKSVAMPRSNAETHIPKLSGALRCDGLIFPRTGGAAPRLEKVSFALPAGSCTAIVGASGSGKSTLLEALSGLAPCPIGTVWLEDTEIKTLPVASHTAHIGYLPQQAQLFAGTLAQNIAGFAPESADEDIITAAKMAGVHGLISALPQSYDTDIGATPHVLSAGQKQRVALARAIFHEPQYLFLDEPNALLDAAGERQLCAVLARLRKEGITIVMVIHRSGLMGLADHVLALENGRLADFGSRSEVLGRMSGGRRRIDLPLRHDSLQDLVDWVGAQFTRGNDAELSTRTELIASELFNLARASGPQDEPRTVSFAFCFLSDHSCEVTVTENRITEAARKMEKVTRLMLQPETDMGRLPGDEAALAVIAQLSDRFDIDNVAGQATYRAAVSMRPVALQGGLRH</sequence>
<evidence type="ECO:0000256" key="1">
    <source>
        <dbReference type="ARBA" id="ARBA00004651"/>
    </source>
</evidence>
<evidence type="ECO:0000256" key="6">
    <source>
        <dbReference type="ARBA" id="ARBA00023136"/>
    </source>
</evidence>
<evidence type="ECO:0000313" key="10">
    <source>
        <dbReference type="EMBL" id="CUH50611.1"/>
    </source>
</evidence>
<dbReference type="GO" id="GO:0016887">
    <property type="term" value="F:ATP hydrolysis activity"/>
    <property type="evidence" value="ECO:0007669"/>
    <property type="project" value="InterPro"/>
</dbReference>
<dbReference type="InterPro" id="IPR003439">
    <property type="entry name" value="ABC_transporter-like_ATP-bd"/>
</dbReference>
<dbReference type="InterPro" id="IPR039421">
    <property type="entry name" value="Type_1_exporter"/>
</dbReference>
<dbReference type="EMBL" id="CYPW01000001">
    <property type="protein sequence ID" value="CUH50611.1"/>
    <property type="molecule type" value="Genomic_DNA"/>
</dbReference>
<dbReference type="GO" id="GO:0005524">
    <property type="term" value="F:ATP binding"/>
    <property type="evidence" value="ECO:0007669"/>
    <property type="project" value="UniProtKB-KW"/>
</dbReference>
<gene>
    <name evidence="10" type="primary">prsD_1</name>
    <name evidence="10" type="ORF">SHM7688_00038</name>
</gene>
<dbReference type="InterPro" id="IPR027417">
    <property type="entry name" value="P-loop_NTPase"/>
</dbReference>
<protein>
    <submittedName>
        <fullName evidence="10">Type I secretion system ATP-binding protein PrsD</fullName>
    </submittedName>
</protein>
<keyword evidence="6 7" id="KW-0472">Membrane</keyword>
<dbReference type="Gene3D" id="1.20.1560.10">
    <property type="entry name" value="ABC transporter type 1, transmembrane domain"/>
    <property type="match status" value="1"/>
</dbReference>
<evidence type="ECO:0000256" key="4">
    <source>
        <dbReference type="ARBA" id="ARBA00022840"/>
    </source>
</evidence>
<dbReference type="InterPro" id="IPR011527">
    <property type="entry name" value="ABC1_TM_dom"/>
</dbReference>
<proteinExistence type="predicted"/>
<dbReference type="PANTHER" id="PTHR43394">
    <property type="entry name" value="ATP-DEPENDENT PERMEASE MDL1, MITOCHONDRIAL"/>
    <property type="match status" value="1"/>
</dbReference>
<keyword evidence="4 10" id="KW-0067">ATP-binding</keyword>
<evidence type="ECO:0000313" key="11">
    <source>
        <dbReference type="Proteomes" id="UP000054823"/>
    </source>
</evidence>
<accession>A0A0P1EJN4</accession>
<dbReference type="InterPro" id="IPR036640">
    <property type="entry name" value="ABC1_TM_sf"/>
</dbReference>
<dbReference type="InterPro" id="IPR017871">
    <property type="entry name" value="ABC_transporter-like_CS"/>
</dbReference>
<feature type="domain" description="ABC transmembrane type-1" evidence="9">
    <location>
        <begin position="16"/>
        <end position="284"/>
    </location>
</feature>
<dbReference type="SMART" id="SM00382">
    <property type="entry name" value="AAA"/>
    <property type="match status" value="1"/>
</dbReference>
<name>A0A0P1EJN4_9RHOB</name>
<dbReference type="PANTHER" id="PTHR43394:SF1">
    <property type="entry name" value="ATP-BINDING CASSETTE SUB-FAMILY B MEMBER 10, MITOCHONDRIAL"/>
    <property type="match status" value="1"/>
</dbReference>
<keyword evidence="5 7" id="KW-1133">Transmembrane helix</keyword>
<dbReference type="GO" id="GO:0015421">
    <property type="term" value="F:ABC-type oligopeptide transporter activity"/>
    <property type="evidence" value="ECO:0007669"/>
    <property type="project" value="TreeGrafter"/>
</dbReference>
<dbReference type="Gene3D" id="3.40.50.300">
    <property type="entry name" value="P-loop containing nucleotide triphosphate hydrolases"/>
    <property type="match status" value="1"/>
</dbReference>
<dbReference type="SUPFAM" id="SSF90123">
    <property type="entry name" value="ABC transporter transmembrane region"/>
    <property type="match status" value="1"/>
</dbReference>
<keyword evidence="2 7" id="KW-0812">Transmembrane</keyword>
<organism evidence="10 11">
    <name type="scientific">Shimia marina</name>
    <dbReference type="NCBI Taxonomy" id="321267"/>
    <lineage>
        <taxon>Bacteria</taxon>
        <taxon>Pseudomonadati</taxon>
        <taxon>Pseudomonadota</taxon>
        <taxon>Alphaproteobacteria</taxon>
        <taxon>Rhodobacterales</taxon>
        <taxon>Roseobacteraceae</taxon>
    </lineage>
</organism>
<keyword evidence="11" id="KW-1185">Reference proteome</keyword>
<evidence type="ECO:0000259" key="9">
    <source>
        <dbReference type="PROSITE" id="PS50929"/>
    </source>
</evidence>